<keyword evidence="1" id="KW-0547">Nucleotide-binding</keyword>
<dbReference type="InterPro" id="IPR001789">
    <property type="entry name" value="Sig_transdc_resp-reg_receiver"/>
</dbReference>
<dbReference type="FunFam" id="1.10.8.60:FF:000014">
    <property type="entry name" value="DNA-binding transcriptional regulator NtrC"/>
    <property type="match status" value="1"/>
</dbReference>
<evidence type="ECO:0000256" key="1">
    <source>
        <dbReference type="ARBA" id="ARBA00022741"/>
    </source>
</evidence>
<dbReference type="SUPFAM" id="SSF46689">
    <property type="entry name" value="Homeodomain-like"/>
    <property type="match status" value="1"/>
</dbReference>
<gene>
    <name evidence="9" type="ORF">MNBD_NITROSPINAE01-1069</name>
</gene>
<dbReference type="GO" id="GO:0000160">
    <property type="term" value="P:phosphorelay signal transduction system"/>
    <property type="evidence" value="ECO:0007669"/>
    <property type="project" value="InterPro"/>
</dbReference>
<dbReference type="Gene3D" id="1.10.10.60">
    <property type="entry name" value="Homeodomain-like"/>
    <property type="match status" value="1"/>
</dbReference>
<dbReference type="PROSITE" id="PS00688">
    <property type="entry name" value="SIGMA54_INTERACT_3"/>
    <property type="match status" value="1"/>
</dbReference>
<evidence type="ECO:0000256" key="4">
    <source>
        <dbReference type="ARBA" id="ARBA00023125"/>
    </source>
</evidence>
<dbReference type="PROSITE" id="PS50110">
    <property type="entry name" value="RESPONSE_REGULATORY"/>
    <property type="match status" value="1"/>
</dbReference>
<name>A0A3B1C1K7_9ZZZZ</name>
<dbReference type="InterPro" id="IPR003593">
    <property type="entry name" value="AAA+_ATPase"/>
</dbReference>
<dbReference type="CDD" id="cd00156">
    <property type="entry name" value="REC"/>
    <property type="match status" value="1"/>
</dbReference>
<evidence type="ECO:0000256" key="5">
    <source>
        <dbReference type="ARBA" id="ARBA00023159"/>
    </source>
</evidence>
<dbReference type="InterPro" id="IPR058031">
    <property type="entry name" value="AAA_lid_NorR"/>
</dbReference>
<dbReference type="PANTHER" id="PTHR32071">
    <property type="entry name" value="TRANSCRIPTIONAL REGULATORY PROTEIN"/>
    <property type="match status" value="1"/>
</dbReference>
<dbReference type="Pfam" id="PF00158">
    <property type="entry name" value="Sigma54_activat"/>
    <property type="match status" value="1"/>
</dbReference>
<keyword evidence="2" id="KW-0067">ATP-binding</keyword>
<evidence type="ECO:0000259" key="7">
    <source>
        <dbReference type="PROSITE" id="PS50045"/>
    </source>
</evidence>
<accession>A0A3B1C1K7</accession>
<dbReference type="Gene3D" id="3.40.50.300">
    <property type="entry name" value="P-loop containing nucleotide triphosphate hydrolases"/>
    <property type="match status" value="1"/>
</dbReference>
<organism evidence="9">
    <name type="scientific">hydrothermal vent metagenome</name>
    <dbReference type="NCBI Taxonomy" id="652676"/>
    <lineage>
        <taxon>unclassified sequences</taxon>
        <taxon>metagenomes</taxon>
        <taxon>ecological metagenomes</taxon>
    </lineage>
</organism>
<dbReference type="Pfam" id="PF02954">
    <property type="entry name" value="HTH_8"/>
    <property type="match status" value="1"/>
</dbReference>
<keyword evidence="6" id="KW-0804">Transcription</keyword>
<dbReference type="Pfam" id="PF00072">
    <property type="entry name" value="Response_reg"/>
    <property type="match status" value="1"/>
</dbReference>
<evidence type="ECO:0000256" key="2">
    <source>
        <dbReference type="ARBA" id="ARBA00022840"/>
    </source>
</evidence>
<dbReference type="InterPro" id="IPR025944">
    <property type="entry name" value="Sigma_54_int_dom_CS"/>
</dbReference>
<dbReference type="GO" id="GO:0006355">
    <property type="term" value="P:regulation of DNA-templated transcription"/>
    <property type="evidence" value="ECO:0007669"/>
    <property type="project" value="InterPro"/>
</dbReference>
<dbReference type="Gene3D" id="1.10.8.60">
    <property type="match status" value="1"/>
</dbReference>
<protein>
    <submittedName>
        <fullName evidence="9">Two-component system response regulator protein</fullName>
    </submittedName>
</protein>
<dbReference type="SUPFAM" id="SSF52540">
    <property type="entry name" value="P-loop containing nucleoside triphosphate hydrolases"/>
    <property type="match status" value="1"/>
</dbReference>
<dbReference type="InterPro" id="IPR002197">
    <property type="entry name" value="HTH_Fis"/>
</dbReference>
<dbReference type="PROSITE" id="PS50045">
    <property type="entry name" value="SIGMA54_INTERACT_4"/>
    <property type="match status" value="1"/>
</dbReference>
<keyword evidence="5" id="KW-0010">Activator</keyword>
<dbReference type="AlphaFoldDB" id="A0A3B1C1K7"/>
<dbReference type="CDD" id="cd00009">
    <property type="entry name" value="AAA"/>
    <property type="match status" value="1"/>
</dbReference>
<dbReference type="PRINTS" id="PR01590">
    <property type="entry name" value="HTHFIS"/>
</dbReference>
<evidence type="ECO:0000313" key="9">
    <source>
        <dbReference type="EMBL" id="VAX17884.1"/>
    </source>
</evidence>
<dbReference type="Gene3D" id="3.40.50.2300">
    <property type="match status" value="1"/>
</dbReference>
<evidence type="ECO:0000256" key="6">
    <source>
        <dbReference type="ARBA" id="ARBA00023163"/>
    </source>
</evidence>
<proteinExistence type="predicted"/>
<dbReference type="SMART" id="SM00382">
    <property type="entry name" value="AAA"/>
    <property type="match status" value="1"/>
</dbReference>
<evidence type="ECO:0000259" key="8">
    <source>
        <dbReference type="PROSITE" id="PS50110"/>
    </source>
</evidence>
<dbReference type="GO" id="GO:0005524">
    <property type="term" value="F:ATP binding"/>
    <property type="evidence" value="ECO:0007669"/>
    <property type="project" value="UniProtKB-KW"/>
</dbReference>
<dbReference type="InterPro" id="IPR011006">
    <property type="entry name" value="CheY-like_superfamily"/>
</dbReference>
<dbReference type="SUPFAM" id="SSF52172">
    <property type="entry name" value="CheY-like"/>
    <property type="match status" value="1"/>
</dbReference>
<keyword evidence="4" id="KW-0238">DNA-binding</keyword>
<dbReference type="InterPro" id="IPR027417">
    <property type="entry name" value="P-loop_NTPase"/>
</dbReference>
<dbReference type="InterPro" id="IPR002078">
    <property type="entry name" value="Sigma_54_int"/>
</dbReference>
<dbReference type="SMART" id="SM00448">
    <property type="entry name" value="REC"/>
    <property type="match status" value="1"/>
</dbReference>
<dbReference type="EMBL" id="UOGC01000062">
    <property type="protein sequence ID" value="VAX17884.1"/>
    <property type="molecule type" value="Genomic_DNA"/>
</dbReference>
<feature type="domain" description="Sigma-54 factor interaction" evidence="7">
    <location>
        <begin position="144"/>
        <end position="373"/>
    </location>
</feature>
<dbReference type="Pfam" id="PF25601">
    <property type="entry name" value="AAA_lid_14"/>
    <property type="match status" value="1"/>
</dbReference>
<reference evidence="9" key="1">
    <citation type="submission" date="2018-06" db="EMBL/GenBank/DDBJ databases">
        <authorList>
            <person name="Zhirakovskaya E."/>
        </authorList>
    </citation>
    <scope>NUCLEOTIDE SEQUENCE</scope>
</reference>
<dbReference type="FunFam" id="3.40.50.300:FF:000006">
    <property type="entry name" value="DNA-binding transcriptional regulator NtrC"/>
    <property type="match status" value="1"/>
</dbReference>
<dbReference type="InterPro" id="IPR009057">
    <property type="entry name" value="Homeodomain-like_sf"/>
</dbReference>
<feature type="domain" description="Response regulatory" evidence="8">
    <location>
        <begin position="5"/>
        <end position="119"/>
    </location>
</feature>
<keyword evidence="3" id="KW-0805">Transcription regulation</keyword>
<sequence>MSDKRILIVDDSPENLELLAVLLERNGWEYDTADSGVTALAALEKGQYDLVVTDLMMPAMNGLELLTRVKDDWPGIEVMIVTAHGSIPTAIEAIKKGAYTYLLRPFEPEEVELTISKIFEIQSIRSENTLLREELSRSRQFEKIVGESQIMRKLYQLIDNVAQTNATALVVGESGTGKELIARALHNKSPRADNPFIKVSCAALPELLLESELFGHEKGAFTGAVALRKGRFELADSGTLFLDEIGEISPAVQVKLLRAIQEREFERLGGQKTIKTDTRIVTATNKNLAEEVAKGTFREDLYYRLNVITIDAPPLRERTEDIPSLVYHFLKRYSAETNKEVSGISDEALELLINHTWPGNIRELQNVIERAVVLTANDSLELSDLPVGLRKPGIEVPSPETASIKISALKQARGAWEKKYIERALSKFNGNISRTAEAIDLARKNLQEKIKTYKIDVKRIVENSTSAD</sequence>
<dbReference type="GO" id="GO:0043565">
    <property type="term" value="F:sequence-specific DNA binding"/>
    <property type="evidence" value="ECO:0007669"/>
    <property type="project" value="InterPro"/>
</dbReference>
<evidence type="ECO:0000256" key="3">
    <source>
        <dbReference type="ARBA" id="ARBA00023015"/>
    </source>
</evidence>